<dbReference type="OrthoDB" id="9812189at2"/>
<dbReference type="RefSeq" id="WP_088481903.1">
    <property type="nucleotide sequence ID" value="NZ_NISI01000001.1"/>
</dbReference>
<feature type="transmembrane region" description="Helical" evidence="6">
    <location>
        <begin position="298"/>
        <end position="316"/>
    </location>
</feature>
<protein>
    <recommendedName>
        <fullName evidence="7">Major facilitator superfamily (MFS) profile domain-containing protein</fullName>
    </recommendedName>
</protein>
<dbReference type="Pfam" id="PF07690">
    <property type="entry name" value="MFS_1"/>
    <property type="match status" value="1"/>
</dbReference>
<evidence type="ECO:0000256" key="5">
    <source>
        <dbReference type="ARBA" id="ARBA00023136"/>
    </source>
</evidence>
<organism evidence="8 9">
    <name type="scientific">Roseateles puraquae</name>
    <dbReference type="NCBI Taxonomy" id="431059"/>
    <lineage>
        <taxon>Bacteria</taxon>
        <taxon>Pseudomonadati</taxon>
        <taxon>Pseudomonadota</taxon>
        <taxon>Betaproteobacteria</taxon>
        <taxon>Burkholderiales</taxon>
        <taxon>Sphaerotilaceae</taxon>
        <taxon>Roseateles</taxon>
    </lineage>
</organism>
<feature type="transmembrane region" description="Helical" evidence="6">
    <location>
        <begin position="336"/>
        <end position="359"/>
    </location>
</feature>
<evidence type="ECO:0000256" key="3">
    <source>
        <dbReference type="ARBA" id="ARBA00022692"/>
    </source>
</evidence>
<dbReference type="EMBL" id="NISI01000001">
    <property type="protein sequence ID" value="OWR05696.1"/>
    <property type="molecule type" value="Genomic_DNA"/>
</dbReference>
<gene>
    <name evidence="8" type="ORF">CDO81_04380</name>
</gene>
<evidence type="ECO:0000259" key="7">
    <source>
        <dbReference type="PROSITE" id="PS50850"/>
    </source>
</evidence>
<evidence type="ECO:0000256" key="1">
    <source>
        <dbReference type="ARBA" id="ARBA00004141"/>
    </source>
</evidence>
<keyword evidence="5 6" id="KW-0472">Membrane</keyword>
<dbReference type="InterPro" id="IPR004752">
    <property type="entry name" value="AmpG_permease/AT-1"/>
</dbReference>
<feature type="transmembrane region" description="Helical" evidence="6">
    <location>
        <begin position="12"/>
        <end position="37"/>
    </location>
</feature>
<feature type="transmembrane region" description="Helical" evidence="6">
    <location>
        <begin position="173"/>
        <end position="193"/>
    </location>
</feature>
<feature type="transmembrane region" description="Helical" evidence="6">
    <location>
        <begin position="371"/>
        <end position="390"/>
    </location>
</feature>
<evidence type="ECO:0000313" key="9">
    <source>
        <dbReference type="Proteomes" id="UP000197446"/>
    </source>
</evidence>
<feature type="transmembrane region" description="Helical" evidence="6">
    <location>
        <begin position="396"/>
        <end position="419"/>
    </location>
</feature>
<feature type="transmembrane region" description="Helical" evidence="6">
    <location>
        <begin position="43"/>
        <end position="62"/>
    </location>
</feature>
<accession>A0A254NCL0</accession>
<dbReference type="PROSITE" id="PS50850">
    <property type="entry name" value="MFS"/>
    <property type="match status" value="1"/>
</dbReference>
<comment type="subcellular location">
    <subcellularLocation>
        <location evidence="1">Membrane</location>
        <topology evidence="1">Multi-pass membrane protein</topology>
    </subcellularLocation>
</comment>
<sequence>MPLPKLLATRKGRIAAFFLMYLTEGLPVGFAMTAVATQLRRTGAGPAEIGGFLALALLPWAFKWLYGPFVDLIASPRLGPRRGWILGAQALMVLTLLPLAVLTPSAQFGPFLVLLFLHNLSGAVQDVAVDALAVTTLHEDERAFASGMMFGGQSLGVLLGGGGTLLLVGQIGLAGAVGIMALVILAVMTGVVLPMRELVPEATAVVRGWRAVAGEVAGFLRQALQALFGSRLAWAGLLFAVLPISAMALARGLQSNLAVDLGLSNEQIGGLASASQAATAITCILGGWLSDRLPLRRALATYMVLLSLPGLALMLALQRQGWAPGQVAPPDLVTAFMAAVLAYNALFGFIYGARVAVFIGITRPEVAATQFAAYMAFTNLSITYSLLWQGHAVQQFGYAATLGWDALVGLAGLLVLPFLKARR</sequence>
<keyword evidence="3 6" id="KW-0812">Transmembrane</keyword>
<dbReference type="PANTHER" id="PTHR12778:SF10">
    <property type="entry name" value="MAJOR FACILITATOR SUPERFAMILY DOMAIN-CONTAINING PROTEIN 3"/>
    <property type="match status" value="1"/>
</dbReference>
<proteinExistence type="predicted"/>
<evidence type="ECO:0000256" key="6">
    <source>
        <dbReference type="SAM" id="Phobius"/>
    </source>
</evidence>
<dbReference type="AlphaFoldDB" id="A0A254NCL0"/>
<dbReference type="PANTHER" id="PTHR12778">
    <property type="entry name" value="SOLUTE CARRIER FAMILY 33 ACETYL-COA TRANSPORTER -RELATED"/>
    <property type="match status" value="1"/>
</dbReference>
<dbReference type="Proteomes" id="UP000197446">
    <property type="component" value="Unassembled WGS sequence"/>
</dbReference>
<dbReference type="InterPro" id="IPR011701">
    <property type="entry name" value="MFS"/>
</dbReference>
<comment type="caution">
    <text evidence="8">The sequence shown here is derived from an EMBL/GenBank/DDBJ whole genome shotgun (WGS) entry which is preliminary data.</text>
</comment>
<feature type="transmembrane region" description="Helical" evidence="6">
    <location>
        <begin position="83"/>
        <end position="102"/>
    </location>
</feature>
<keyword evidence="2" id="KW-0813">Transport</keyword>
<dbReference type="GO" id="GO:0016020">
    <property type="term" value="C:membrane"/>
    <property type="evidence" value="ECO:0007669"/>
    <property type="project" value="UniProtKB-SubCell"/>
</dbReference>
<feature type="transmembrane region" description="Helical" evidence="6">
    <location>
        <begin position="232"/>
        <end position="250"/>
    </location>
</feature>
<dbReference type="InterPro" id="IPR036259">
    <property type="entry name" value="MFS_trans_sf"/>
</dbReference>
<dbReference type="InterPro" id="IPR020846">
    <property type="entry name" value="MFS_dom"/>
</dbReference>
<dbReference type="SUPFAM" id="SSF103473">
    <property type="entry name" value="MFS general substrate transporter"/>
    <property type="match status" value="1"/>
</dbReference>
<evidence type="ECO:0000256" key="4">
    <source>
        <dbReference type="ARBA" id="ARBA00022989"/>
    </source>
</evidence>
<dbReference type="Gene3D" id="1.20.1250.20">
    <property type="entry name" value="MFS general substrate transporter like domains"/>
    <property type="match status" value="2"/>
</dbReference>
<keyword evidence="9" id="KW-1185">Reference proteome</keyword>
<evidence type="ECO:0000256" key="2">
    <source>
        <dbReference type="ARBA" id="ARBA00022448"/>
    </source>
</evidence>
<reference evidence="8 9" key="1">
    <citation type="journal article" date="2007" name="Int. J. Syst. Evol. Microbiol.">
        <title>Description of Pelomonas aquatica sp. nov. and Pelomonas puraquae sp. nov., isolated from industrial and haemodialysis water.</title>
        <authorList>
            <person name="Gomila M."/>
            <person name="Bowien B."/>
            <person name="Falsen E."/>
            <person name="Moore E.R."/>
            <person name="Lalucat J."/>
        </authorList>
    </citation>
    <scope>NUCLEOTIDE SEQUENCE [LARGE SCALE GENOMIC DNA]</scope>
    <source>
        <strain evidence="8 9">CCUG 52769</strain>
    </source>
</reference>
<dbReference type="GO" id="GO:0022857">
    <property type="term" value="F:transmembrane transporter activity"/>
    <property type="evidence" value="ECO:0007669"/>
    <property type="project" value="InterPro"/>
</dbReference>
<name>A0A254NCL0_9BURK</name>
<feature type="transmembrane region" description="Helical" evidence="6">
    <location>
        <begin position="270"/>
        <end position="289"/>
    </location>
</feature>
<feature type="domain" description="Major facilitator superfamily (MFS) profile" evidence="7">
    <location>
        <begin position="229"/>
        <end position="423"/>
    </location>
</feature>
<keyword evidence="4 6" id="KW-1133">Transmembrane helix</keyword>
<evidence type="ECO:0000313" key="8">
    <source>
        <dbReference type="EMBL" id="OWR05696.1"/>
    </source>
</evidence>